<organism evidence="3 4">
    <name type="scientific">Ruficoccus amylovorans</name>
    <dbReference type="NCBI Taxonomy" id="1804625"/>
    <lineage>
        <taxon>Bacteria</taxon>
        <taxon>Pseudomonadati</taxon>
        <taxon>Verrucomicrobiota</taxon>
        <taxon>Opitutia</taxon>
        <taxon>Puniceicoccales</taxon>
        <taxon>Cerasicoccaceae</taxon>
        <taxon>Ruficoccus</taxon>
    </lineage>
</organism>
<evidence type="ECO:0000313" key="3">
    <source>
        <dbReference type="EMBL" id="MBC2593735.1"/>
    </source>
</evidence>
<accession>A0A842HBE2</accession>
<dbReference type="RefSeq" id="WP_185674735.1">
    <property type="nucleotide sequence ID" value="NZ_JACHVB010000014.1"/>
</dbReference>
<comment type="caution">
    <text evidence="3">The sequence shown here is derived from an EMBL/GenBank/DDBJ whole genome shotgun (WGS) entry which is preliminary data.</text>
</comment>
<keyword evidence="2" id="KW-0732">Signal</keyword>
<feature type="chain" id="PRO_5032674225" description="TIGR03067 domain-containing protein" evidence="2">
    <location>
        <begin position="22"/>
        <end position="153"/>
    </location>
</feature>
<evidence type="ECO:0000256" key="1">
    <source>
        <dbReference type="SAM" id="MobiDB-lite"/>
    </source>
</evidence>
<name>A0A842HBE2_9BACT</name>
<evidence type="ECO:0008006" key="5">
    <source>
        <dbReference type="Google" id="ProtNLM"/>
    </source>
</evidence>
<dbReference type="AlphaFoldDB" id="A0A842HBE2"/>
<dbReference type="EMBL" id="JACHVB010000014">
    <property type="protein sequence ID" value="MBC2593735.1"/>
    <property type="molecule type" value="Genomic_DNA"/>
</dbReference>
<evidence type="ECO:0000256" key="2">
    <source>
        <dbReference type="SAM" id="SignalP"/>
    </source>
</evidence>
<feature type="region of interest" description="Disordered" evidence="1">
    <location>
        <begin position="131"/>
        <end position="153"/>
    </location>
</feature>
<evidence type="ECO:0000313" key="4">
    <source>
        <dbReference type="Proteomes" id="UP000546464"/>
    </source>
</evidence>
<sequence>MKLSPYVCALVLSLCPAMVFALPASQRNGAKFVKKAEQIEGSWVSTDLSGDAIWLVVDTVGVVFSDDGRFKATAVLEGGSRKSLAGPYHLDLGKVRLEPKGWGTQICTYSIDGGVLTLYNEAHGITAKFKRGELPAPQPRQSAPTGGMPGMGF</sequence>
<proteinExistence type="predicted"/>
<protein>
    <recommendedName>
        <fullName evidence="5">TIGR03067 domain-containing protein</fullName>
    </recommendedName>
</protein>
<gene>
    <name evidence="3" type="ORF">H5P28_05610</name>
</gene>
<keyword evidence="4" id="KW-1185">Reference proteome</keyword>
<reference evidence="3 4" key="1">
    <citation type="submission" date="2020-07" db="EMBL/GenBank/DDBJ databases">
        <authorList>
            <person name="Feng X."/>
        </authorList>
    </citation>
    <scope>NUCLEOTIDE SEQUENCE [LARGE SCALE GENOMIC DNA]</scope>
    <source>
        <strain evidence="3 4">JCM31066</strain>
    </source>
</reference>
<dbReference type="Proteomes" id="UP000546464">
    <property type="component" value="Unassembled WGS sequence"/>
</dbReference>
<feature type="signal peptide" evidence="2">
    <location>
        <begin position="1"/>
        <end position="21"/>
    </location>
</feature>